<gene>
    <name evidence="1" type="ORF">IM811_001200</name>
</gene>
<comment type="caution">
    <text evidence="1">The sequence shown here is derived from an EMBL/GenBank/DDBJ whole genome shotgun (WGS) entry which is preliminary data.</text>
</comment>
<dbReference type="EMBL" id="JADCTT010000001">
    <property type="protein sequence ID" value="KAF9759506.1"/>
    <property type="molecule type" value="Genomic_DNA"/>
</dbReference>
<evidence type="ECO:0000313" key="1">
    <source>
        <dbReference type="EMBL" id="KAF9759506.1"/>
    </source>
</evidence>
<sequence>MQMKGAPAPSGSTAWVVQKVALELHTPARSVLSTSEGPGGDVLGLSHDILLVPYTDYSVGSPWEEALRSKMGELESGRKLHREKWLRTQLGTRSMRLKINGAMLHLQQSESLPRARARGDHSCAVPWRWRWLN</sequence>
<proteinExistence type="predicted"/>
<organism evidence="1 2">
    <name type="scientific">Bionectria ochroleuca</name>
    <name type="common">Gliocladium roseum</name>
    <dbReference type="NCBI Taxonomy" id="29856"/>
    <lineage>
        <taxon>Eukaryota</taxon>
        <taxon>Fungi</taxon>
        <taxon>Dikarya</taxon>
        <taxon>Ascomycota</taxon>
        <taxon>Pezizomycotina</taxon>
        <taxon>Sordariomycetes</taxon>
        <taxon>Hypocreomycetidae</taxon>
        <taxon>Hypocreales</taxon>
        <taxon>Bionectriaceae</taxon>
        <taxon>Clonostachys</taxon>
    </lineage>
</organism>
<name>A0A8H7NPE7_BIOOC</name>
<dbReference type="Proteomes" id="UP000616885">
    <property type="component" value="Unassembled WGS sequence"/>
</dbReference>
<reference evidence="1" key="1">
    <citation type="submission" date="2020-10" db="EMBL/GenBank/DDBJ databases">
        <title>High-Quality Genome Resource of Clonostachys rosea strain S41 by Oxford Nanopore Long-Read Sequencing.</title>
        <authorList>
            <person name="Wang H."/>
        </authorList>
    </citation>
    <scope>NUCLEOTIDE SEQUENCE</scope>
    <source>
        <strain evidence="1">S41</strain>
    </source>
</reference>
<protein>
    <submittedName>
        <fullName evidence="1">Uncharacterized protein</fullName>
    </submittedName>
</protein>
<accession>A0A8H7NPE7</accession>
<dbReference type="AlphaFoldDB" id="A0A8H7NPE7"/>
<evidence type="ECO:0000313" key="2">
    <source>
        <dbReference type="Proteomes" id="UP000616885"/>
    </source>
</evidence>